<evidence type="ECO:0000256" key="1">
    <source>
        <dbReference type="ARBA" id="ARBA00004496"/>
    </source>
</evidence>
<dbReference type="HAMAP" id="MF_01491">
    <property type="entry name" value="RNase_J_bact"/>
    <property type="match status" value="1"/>
</dbReference>
<comment type="caution">
    <text evidence="15">The sequence shown here is derived from an EMBL/GenBank/DDBJ whole genome shotgun (WGS) entry which is preliminary data.</text>
</comment>
<evidence type="ECO:0000256" key="11">
    <source>
        <dbReference type="PIRSR" id="PIRSR004803-1"/>
    </source>
</evidence>
<evidence type="ECO:0000313" key="15">
    <source>
        <dbReference type="EMBL" id="MBE5040014.1"/>
    </source>
</evidence>
<feature type="binding site" evidence="13">
    <location>
        <position position="163"/>
    </location>
    <ligand>
        <name>Zn(2+)</name>
        <dbReference type="ChEBI" id="CHEBI:29105"/>
        <label>1</label>
        <note>catalytic</note>
    </ligand>
</feature>
<dbReference type="EMBL" id="JADCKB010000010">
    <property type="protein sequence ID" value="MBE5040014.1"/>
    <property type="molecule type" value="Genomic_DNA"/>
</dbReference>
<dbReference type="Pfam" id="PF17770">
    <property type="entry name" value="RNase_J_C"/>
    <property type="match status" value="1"/>
</dbReference>
<dbReference type="EC" id="3.1.-.-" evidence="10"/>
<keyword evidence="3 10" id="KW-0540">Nuclease</keyword>
<comment type="function">
    <text evidence="10">An RNase that has 5'-3' exonuclease and possibly endonuclease activity. Involved in maturation of rRNA and in some organisms also mRNA maturation and/or decay.</text>
</comment>
<comment type="cofactor">
    <cofactor evidence="13">
        <name>Zn(2+)</name>
        <dbReference type="ChEBI" id="CHEBI:29105"/>
    </cofactor>
    <text evidence="13">Binds 2 Zn(2+) ions per subunit. It is not clear if Zn(2+) or Mg(2+) is physiologically important.</text>
</comment>
<dbReference type="FunFam" id="3.10.20.580:FF:000001">
    <property type="entry name" value="Ribonuclease J"/>
    <property type="match status" value="1"/>
</dbReference>
<protein>
    <recommendedName>
        <fullName evidence="10">Ribonuclease J</fullName>
        <shortName evidence="10">RNase J</shortName>
        <ecNumber evidence="10">3.1.-.-</ecNumber>
    </recommendedName>
</protein>
<dbReference type="NCBIfam" id="TIGR00649">
    <property type="entry name" value="MG423"/>
    <property type="match status" value="1"/>
</dbReference>
<feature type="binding site" evidence="13">
    <location>
        <position position="50"/>
    </location>
    <ligand>
        <name>Ca(2+)</name>
        <dbReference type="ChEBI" id="CHEBI:29108"/>
    </ligand>
</feature>
<feature type="binding site" evidence="12">
    <location>
        <begin position="233"/>
        <end position="235"/>
    </location>
    <ligand>
        <name>substrate</name>
    </ligand>
</feature>
<dbReference type="PIRSF" id="PIRSF004803">
    <property type="entry name" value="RnjA"/>
    <property type="match status" value="1"/>
</dbReference>
<feature type="active site" description="Proton acceptor" evidence="11">
    <location>
        <position position="369"/>
    </location>
</feature>
<dbReference type="Gene3D" id="3.60.15.10">
    <property type="entry name" value="Ribonuclease Z/Hydroxyacylglutathione hydrolase-like"/>
    <property type="match status" value="1"/>
</dbReference>
<keyword evidence="5 10" id="KW-0255">Endonuclease</keyword>
<feature type="binding site" evidence="13">
    <location>
        <position position="444"/>
    </location>
    <ligand>
        <name>Ca(2+)</name>
        <dbReference type="ChEBI" id="CHEBI:29108"/>
    </ligand>
</feature>
<dbReference type="SMART" id="SM00849">
    <property type="entry name" value="Lactamase_B"/>
    <property type="match status" value="1"/>
</dbReference>
<feature type="binding site" evidence="13">
    <location>
        <position position="77"/>
    </location>
    <ligand>
        <name>Zn(2+)</name>
        <dbReference type="ChEBI" id="CHEBI:29105"/>
        <label>1</label>
        <note>catalytic</note>
    </ligand>
</feature>
<feature type="binding site" evidence="13">
    <location>
        <position position="78"/>
    </location>
    <ligand>
        <name>Zn(2+)</name>
        <dbReference type="ChEBI" id="CHEBI:29105"/>
        <label>2</label>
        <note>catalytic</note>
    </ligand>
</feature>
<organism evidence="15 16">
    <name type="scientific">Ructibacterium gallinarum</name>
    <dbReference type="NCBI Taxonomy" id="2779355"/>
    <lineage>
        <taxon>Bacteria</taxon>
        <taxon>Bacillati</taxon>
        <taxon>Bacillota</taxon>
        <taxon>Clostridia</taxon>
        <taxon>Eubacteriales</taxon>
        <taxon>Oscillospiraceae</taxon>
        <taxon>Ructibacterium</taxon>
    </lineage>
</organism>
<proteinExistence type="inferred from homology"/>
<dbReference type="Pfam" id="PF00753">
    <property type="entry name" value="Lactamase_B"/>
    <property type="match status" value="1"/>
</dbReference>
<keyword evidence="10" id="KW-0698">rRNA processing</keyword>
<dbReference type="Pfam" id="PF22505">
    <property type="entry name" value="RNase_J_b_CASP"/>
    <property type="match status" value="1"/>
</dbReference>
<keyword evidence="13" id="KW-0106">Calcium</keyword>
<dbReference type="SUPFAM" id="SSF56281">
    <property type="entry name" value="Metallo-hydrolase/oxidoreductase"/>
    <property type="match status" value="1"/>
</dbReference>
<dbReference type="GO" id="GO:0004521">
    <property type="term" value="F:RNA endonuclease activity"/>
    <property type="evidence" value="ECO:0007669"/>
    <property type="project" value="UniProtKB-UniRule"/>
</dbReference>
<comment type="subunit">
    <text evidence="10">Homodimer, may be a subunit of the RNA degradosome.</text>
</comment>
<evidence type="ECO:0000256" key="3">
    <source>
        <dbReference type="ARBA" id="ARBA00022722"/>
    </source>
</evidence>
<evidence type="ECO:0000256" key="5">
    <source>
        <dbReference type="ARBA" id="ARBA00022759"/>
    </source>
</evidence>
<dbReference type="GO" id="GO:0004534">
    <property type="term" value="F:5'-3' RNA exonuclease activity"/>
    <property type="evidence" value="ECO:0007669"/>
    <property type="project" value="UniProtKB-UniRule"/>
</dbReference>
<evidence type="ECO:0000256" key="7">
    <source>
        <dbReference type="ARBA" id="ARBA00022833"/>
    </source>
</evidence>
<keyword evidence="16" id="KW-1185">Reference proteome</keyword>
<evidence type="ECO:0000256" key="8">
    <source>
        <dbReference type="ARBA" id="ARBA00022839"/>
    </source>
</evidence>
<feature type="binding site" evidence="13">
    <location>
        <position position="48"/>
    </location>
    <ligand>
        <name>Ca(2+)</name>
        <dbReference type="ChEBI" id="CHEBI:29108"/>
    </ligand>
</feature>
<evidence type="ECO:0000256" key="12">
    <source>
        <dbReference type="PIRSR" id="PIRSR004803-2"/>
    </source>
</evidence>
<keyword evidence="7 13" id="KW-0862">Zinc</keyword>
<keyword evidence="9 10" id="KW-0694">RNA-binding</keyword>
<accession>A0A9D5R919</accession>
<keyword evidence="8 10" id="KW-0269">Exonuclease</keyword>
<feature type="binding site" evidence="13">
    <location>
        <position position="141"/>
    </location>
    <ligand>
        <name>Zn(2+)</name>
        <dbReference type="ChEBI" id="CHEBI:29105"/>
        <label>1</label>
        <note>catalytic</note>
    </ligand>
</feature>
<reference evidence="15" key="1">
    <citation type="submission" date="2020-10" db="EMBL/GenBank/DDBJ databases">
        <title>ChiBAC.</title>
        <authorList>
            <person name="Zenner C."/>
            <person name="Hitch T.C.A."/>
            <person name="Clavel T."/>
        </authorList>
    </citation>
    <scope>NUCLEOTIDE SEQUENCE</scope>
    <source>
        <strain evidence="15">DSM 107454</strain>
    </source>
</reference>
<dbReference type="InterPro" id="IPR041636">
    <property type="entry name" value="RNase_J_C"/>
</dbReference>
<dbReference type="GO" id="GO:0005737">
    <property type="term" value="C:cytoplasm"/>
    <property type="evidence" value="ECO:0007669"/>
    <property type="project" value="UniProtKB-SubCell"/>
</dbReference>
<dbReference type="GO" id="GO:0006364">
    <property type="term" value="P:rRNA processing"/>
    <property type="evidence" value="ECO:0007669"/>
    <property type="project" value="UniProtKB-UniRule"/>
</dbReference>
<dbReference type="InterPro" id="IPR030854">
    <property type="entry name" value="RNase_J_bac"/>
</dbReference>
<feature type="binding site" evidence="13">
    <location>
        <position position="75"/>
    </location>
    <ligand>
        <name>Zn(2+)</name>
        <dbReference type="ChEBI" id="CHEBI:29105"/>
        <label>1</label>
        <note>catalytic</note>
    </ligand>
</feature>
<comment type="subcellular location">
    <subcellularLocation>
        <location evidence="1 10">Cytoplasm</location>
    </subcellularLocation>
</comment>
<dbReference type="InterPro" id="IPR055132">
    <property type="entry name" value="RNase_J_b_CASP"/>
</dbReference>
<dbReference type="Gene3D" id="3.40.50.10710">
    <property type="entry name" value="Metallo-hydrolase/oxidoreductase"/>
    <property type="match status" value="1"/>
</dbReference>
<feature type="domain" description="Metallo-beta-lactamase" evidence="14">
    <location>
        <begin position="20"/>
        <end position="215"/>
    </location>
</feature>
<name>A0A9D5R919_9FIRM</name>
<dbReference type="Proteomes" id="UP000806542">
    <property type="component" value="Unassembled WGS sequence"/>
</dbReference>
<feature type="binding site" evidence="10 12">
    <location>
        <begin position="365"/>
        <end position="369"/>
    </location>
    <ligand>
        <name>substrate</name>
    </ligand>
</feature>
<dbReference type="InterPro" id="IPR036866">
    <property type="entry name" value="RibonucZ/Hydroxyglut_hydro"/>
</dbReference>
<dbReference type="Pfam" id="PF07521">
    <property type="entry name" value="RMMBL"/>
    <property type="match status" value="1"/>
</dbReference>
<dbReference type="PANTHER" id="PTHR43694:SF1">
    <property type="entry name" value="RIBONUCLEASE J"/>
    <property type="match status" value="1"/>
</dbReference>
<dbReference type="GO" id="GO:0008270">
    <property type="term" value="F:zinc ion binding"/>
    <property type="evidence" value="ECO:0007669"/>
    <property type="project" value="InterPro"/>
</dbReference>
<dbReference type="AlphaFoldDB" id="A0A9D5R919"/>
<keyword evidence="2 10" id="KW-0963">Cytoplasm</keyword>
<evidence type="ECO:0000313" key="16">
    <source>
        <dbReference type="Proteomes" id="UP000806542"/>
    </source>
</evidence>
<dbReference type="InterPro" id="IPR011108">
    <property type="entry name" value="RMMBL"/>
</dbReference>
<evidence type="ECO:0000259" key="14">
    <source>
        <dbReference type="SMART" id="SM00849"/>
    </source>
</evidence>
<evidence type="ECO:0000256" key="9">
    <source>
        <dbReference type="ARBA" id="ARBA00022884"/>
    </source>
</evidence>
<comment type="similarity">
    <text evidence="10">Belongs to the metallo-beta-lactamase superfamily. RNA-metabolizing metallo-beta-lactamase-like family. Bacterial RNase J subfamily.</text>
</comment>
<dbReference type="Gene3D" id="3.10.20.580">
    <property type="match status" value="1"/>
</dbReference>
<evidence type="ECO:0000256" key="13">
    <source>
        <dbReference type="PIRSR" id="PIRSR004803-3"/>
    </source>
</evidence>
<sequence>MLKKSKKIRVIPLGGLNEIGKNLTVFEYGNDVVILDCGMAFPDDDMLGVDIVIPDITYLHKVANKIRGIVLTHGHEDHIGAIPYVLKEFNVPVYGTRLTLGILKNKLKEHGLLRSAKLNTLEAGESVRLGEFQAEFIHTNHSIADAVAIALHTPAGVLLHTGDFKIDPTPIDGDMIDLARIGELGKKGILALFSDSTNADRPGYTMSESSIGKTFDSLFERGADKRIIVATFASNIHRVQQIINAAVKYGRKVAVSGRSMVNVLNAAIELGYMNIPKNTLIDIDEIGRYPKDKLVVVTTGSQGEEMSALTRIAFSIHKKINIEPTDLVIISANPIPGNEKAVSNVVNELLKHGAEVIHERQDNVHVSGHACQQEMKIIISLARPKYFIPVHGEYRHLCKHRELALQTGMDPKNIFIMDIGKVLELSQDSAKIVGTVPSGKVLVDGLGVGDVGNIVLRDRKHLAEDGIIIVVLTIDRASCSCAAGPDIISRGFVYVRESEDLMDAVKDVACGVVEQCTRGNTIDWSTLKTRIKNEVGGFLFSKTKRRPMILPIIMEV</sequence>
<dbReference type="PANTHER" id="PTHR43694">
    <property type="entry name" value="RIBONUCLEASE J"/>
    <property type="match status" value="1"/>
</dbReference>
<dbReference type="GO" id="GO:0003723">
    <property type="term" value="F:RNA binding"/>
    <property type="evidence" value="ECO:0007669"/>
    <property type="project" value="UniProtKB-UniRule"/>
</dbReference>
<comment type="cofactor">
    <cofactor evidence="13">
        <name>Ca(2+)</name>
        <dbReference type="ChEBI" id="CHEBI:29108"/>
    </cofactor>
    <text evidence="13">Binds 1 Ca(2+) cation per subunit. Seen in 1 crystal structure, it is not clear if it is physiologically important.</text>
</comment>
<gene>
    <name evidence="10" type="primary">rnj</name>
    <name evidence="15" type="ORF">INF28_05995</name>
</gene>
<dbReference type="InterPro" id="IPR042173">
    <property type="entry name" value="RNase_J_2"/>
</dbReference>
<dbReference type="InterPro" id="IPR001279">
    <property type="entry name" value="Metallo-B-lactamas"/>
</dbReference>
<feature type="active site" description="Proton donor" evidence="11">
    <location>
        <position position="195"/>
    </location>
</feature>
<dbReference type="CDD" id="cd07714">
    <property type="entry name" value="RNaseJ_MBL-fold"/>
    <property type="match status" value="1"/>
</dbReference>
<feature type="binding site" evidence="13">
    <location>
        <position position="391"/>
    </location>
    <ligand>
        <name>Zn(2+)</name>
        <dbReference type="ChEBI" id="CHEBI:29105"/>
        <label>1</label>
        <note>catalytic</note>
    </ligand>
</feature>
<feature type="binding site" evidence="13">
    <location>
        <position position="73"/>
    </location>
    <ligand>
        <name>Zn(2+)</name>
        <dbReference type="ChEBI" id="CHEBI:29105"/>
        <label>1</label>
        <note>catalytic</note>
    </ligand>
</feature>
<evidence type="ECO:0000256" key="4">
    <source>
        <dbReference type="ARBA" id="ARBA00022723"/>
    </source>
</evidence>
<evidence type="ECO:0000256" key="2">
    <source>
        <dbReference type="ARBA" id="ARBA00022490"/>
    </source>
</evidence>
<dbReference type="InterPro" id="IPR004613">
    <property type="entry name" value="RNase_J"/>
</dbReference>
<keyword evidence="4 13" id="KW-0479">Metal-binding</keyword>
<evidence type="ECO:0000256" key="10">
    <source>
        <dbReference type="HAMAP-Rule" id="MF_01491"/>
    </source>
</evidence>
<evidence type="ECO:0000256" key="6">
    <source>
        <dbReference type="ARBA" id="ARBA00022801"/>
    </source>
</evidence>
<dbReference type="RefSeq" id="WP_226392621.1">
    <property type="nucleotide sequence ID" value="NZ_JADCKB010000010.1"/>
</dbReference>
<keyword evidence="6 10" id="KW-0378">Hydrolase</keyword>